<dbReference type="PROSITE" id="PS51321">
    <property type="entry name" value="TFIIS_CENTRAL"/>
    <property type="match status" value="1"/>
</dbReference>
<comment type="caution">
    <text evidence="7">The sequence shown here is derived from an EMBL/GenBank/DDBJ whole genome shotgun (WGS) entry which is preliminary data.</text>
</comment>
<dbReference type="EMBL" id="CAJVPK010000093">
    <property type="protein sequence ID" value="CAG8447137.1"/>
    <property type="molecule type" value="Genomic_DNA"/>
</dbReference>
<name>A0A9N8V829_9GLOM</name>
<evidence type="ECO:0000256" key="3">
    <source>
        <dbReference type="ARBA" id="ARBA00022833"/>
    </source>
</evidence>
<keyword evidence="2" id="KW-0863">Zinc-finger</keyword>
<reference evidence="7" key="1">
    <citation type="submission" date="2021-06" db="EMBL/GenBank/DDBJ databases">
        <authorList>
            <person name="Kallberg Y."/>
            <person name="Tangrot J."/>
            <person name="Rosling A."/>
        </authorList>
    </citation>
    <scope>NUCLEOTIDE SEQUENCE</scope>
    <source>
        <strain evidence="7">AZ414A</strain>
    </source>
</reference>
<evidence type="ECO:0000259" key="6">
    <source>
        <dbReference type="PROSITE" id="PS51321"/>
    </source>
</evidence>
<dbReference type="GO" id="GO:0006351">
    <property type="term" value="P:DNA-templated transcription"/>
    <property type="evidence" value="ECO:0007669"/>
    <property type="project" value="InterPro"/>
</dbReference>
<evidence type="ECO:0000256" key="1">
    <source>
        <dbReference type="ARBA" id="ARBA00022723"/>
    </source>
</evidence>
<feature type="domain" description="TFIIS central" evidence="6">
    <location>
        <begin position="11"/>
        <end position="127"/>
    </location>
</feature>
<evidence type="ECO:0000256" key="5">
    <source>
        <dbReference type="SAM" id="MobiDB-lite"/>
    </source>
</evidence>
<dbReference type="AlphaFoldDB" id="A0A9N8V829"/>
<dbReference type="InterPro" id="IPR036575">
    <property type="entry name" value="TFIIS_cen_dom_sf"/>
</dbReference>
<evidence type="ECO:0000256" key="2">
    <source>
        <dbReference type="ARBA" id="ARBA00022771"/>
    </source>
</evidence>
<dbReference type="Proteomes" id="UP000789706">
    <property type="component" value="Unassembled WGS sequence"/>
</dbReference>
<evidence type="ECO:0000313" key="8">
    <source>
        <dbReference type="Proteomes" id="UP000789706"/>
    </source>
</evidence>
<gene>
    <name evidence="7" type="ORF">DEBURN_LOCUS1872</name>
</gene>
<keyword evidence="1" id="KW-0479">Metal-binding</keyword>
<dbReference type="OrthoDB" id="44867at2759"/>
<dbReference type="Gene3D" id="1.10.472.30">
    <property type="entry name" value="Transcription elongation factor S-II, central domain"/>
    <property type="match status" value="1"/>
</dbReference>
<dbReference type="InterPro" id="IPR003618">
    <property type="entry name" value="TFIIS_cen_dom"/>
</dbReference>
<dbReference type="Pfam" id="PF07500">
    <property type="entry name" value="TFIIS_M"/>
    <property type="match status" value="1"/>
</dbReference>
<dbReference type="SUPFAM" id="SSF46942">
    <property type="entry name" value="Elongation factor TFIIS domain 2"/>
    <property type="match status" value="1"/>
</dbReference>
<protein>
    <submittedName>
        <fullName evidence="7">8306_t:CDS:1</fullName>
    </submittedName>
</protein>
<dbReference type="PANTHER" id="PTHR11477:SF0">
    <property type="entry name" value="IP08861P-RELATED"/>
    <property type="match status" value="1"/>
</dbReference>
<keyword evidence="4" id="KW-0539">Nucleus</keyword>
<evidence type="ECO:0000256" key="4">
    <source>
        <dbReference type="ARBA" id="ARBA00023242"/>
    </source>
</evidence>
<dbReference type="GO" id="GO:0008270">
    <property type="term" value="F:zinc ion binding"/>
    <property type="evidence" value="ECO:0007669"/>
    <property type="project" value="UniProtKB-KW"/>
</dbReference>
<keyword evidence="3" id="KW-0862">Zinc</keyword>
<proteinExistence type="predicted"/>
<organism evidence="7 8">
    <name type="scientific">Diversispora eburnea</name>
    <dbReference type="NCBI Taxonomy" id="1213867"/>
    <lineage>
        <taxon>Eukaryota</taxon>
        <taxon>Fungi</taxon>
        <taxon>Fungi incertae sedis</taxon>
        <taxon>Mucoromycota</taxon>
        <taxon>Glomeromycotina</taxon>
        <taxon>Glomeromycetes</taxon>
        <taxon>Diversisporales</taxon>
        <taxon>Diversisporaceae</taxon>
        <taxon>Diversispora</taxon>
    </lineage>
</organism>
<accession>A0A9N8V829</accession>
<keyword evidence="8" id="KW-1185">Reference proteome</keyword>
<evidence type="ECO:0000313" key="7">
    <source>
        <dbReference type="EMBL" id="CAG8447137.1"/>
    </source>
</evidence>
<dbReference type="PANTHER" id="PTHR11477">
    <property type="entry name" value="TRANSCRIPTION FACTOR S-II ZINC FINGER DOMAIN-CONTAINING PROTEIN"/>
    <property type="match status" value="1"/>
</dbReference>
<dbReference type="GO" id="GO:0005634">
    <property type="term" value="C:nucleus"/>
    <property type="evidence" value="ECO:0007669"/>
    <property type="project" value="TreeGrafter"/>
</dbReference>
<feature type="region of interest" description="Disordered" evidence="5">
    <location>
        <begin position="127"/>
        <end position="159"/>
    </location>
</feature>
<sequence length="159" mass="18065">MPVQVATGDKIRDNVIKMLYQALVGNSNGSDESQLAEKSRLIEHCIYRDCNFQVNKHYKDTARSKVWNLKDTKNPELRLNVVNGTIGEEEFARMDAEAMASKERKRQNVMLRKNSLRDSIAIMDLKPVTTDESDPEPKTTIGDRTSNRLWSGSDIDAHV</sequence>
<dbReference type="SMART" id="SM00510">
    <property type="entry name" value="TFS2M"/>
    <property type="match status" value="1"/>
</dbReference>